<evidence type="ECO:0000313" key="3">
    <source>
        <dbReference type="Proteomes" id="UP001196413"/>
    </source>
</evidence>
<proteinExistence type="predicted"/>
<accession>A0AAD5WD04</accession>
<gene>
    <name evidence="2" type="ORF">KIN20_026722</name>
</gene>
<evidence type="ECO:0000313" key="2">
    <source>
        <dbReference type="EMBL" id="KAJ1366124.1"/>
    </source>
</evidence>
<evidence type="ECO:0000256" key="1">
    <source>
        <dbReference type="SAM" id="MobiDB-lite"/>
    </source>
</evidence>
<sequence length="82" mass="9157">MSSKIAKNDEAGESMEKQLTERFRQILILQRAQADKEARKENAAQCKEEASPCLLSTPGVTPARTWRRPSPASGQNLETSRK</sequence>
<protein>
    <submittedName>
        <fullName evidence="2">Uncharacterized protein</fullName>
    </submittedName>
</protein>
<name>A0AAD5WD04_PARTN</name>
<feature type="compositionally biased region" description="Polar residues" evidence="1">
    <location>
        <begin position="72"/>
        <end position="82"/>
    </location>
</feature>
<dbReference type="AlphaFoldDB" id="A0AAD5WD04"/>
<dbReference type="Proteomes" id="UP001196413">
    <property type="component" value="Unassembled WGS sequence"/>
</dbReference>
<organism evidence="2 3">
    <name type="scientific">Parelaphostrongylus tenuis</name>
    <name type="common">Meningeal worm</name>
    <dbReference type="NCBI Taxonomy" id="148309"/>
    <lineage>
        <taxon>Eukaryota</taxon>
        <taxon>Metazoa</taxon>
        <taxon>Ecdysozoa</taxon>
        <taxon>Nematoda</taxon>
        <taxon>Chromadorea</taxon>
        <taxon>Rhabditida</taxon>
        <taxon>Rhabditina</taxon>
        <taxon>Rhabditomorpha</taxon>
        <taxon>Strongyloidea</taxon>
        <taxon>Metastrongylidae</taxon>
        <taxon>Parelaphostrongylus</taxon>
    </lineage>
</organism>
<comment type="caution">
    <text evidence="2">The sequence shown here is derived from an EMBL/GenBank/DDBJ whole genome shotgun (WGS) entry which is preliminary data.</text>
</comment>
<feature type="region of interest" description="Disordered" evidence="1">
    <location>
        <begin position="35"/>
        <end position="82"/>
    </location>
</feature>
<feature type="compositionally biased region" description="Basic and acidic residues" evidence="1">
    <location>
        <begin position="35"/>
        <end position="50"/>
    </location>
</feature>
<dbReference type="EMBL" id="JAHQIW010005472">
    <property type="protein sequence ID" value="KAJ1366124.1"/>
    <property type="molecule type" value="Genomic_DNA"/>
</dbReference>
<keyword evidence="3" id="KW-1185">Reference proteome</keyword>
<reference evidence="2" key="1">
    <citation type="submission" date="2021-06" db="EMBL/GenBank/DDBJ databases">
        <title>Parelaphostrongylus tenuis whole genome reference sequence.</title>
        <authorList>
            <person name="Garwood T.J."/>
            <person name="Larsen P.A."/>
            <person name="Fountain-Jones N.M."/>
            <person name="Garbe J.R."/>
            <person name="Macchietto M.G."/>
            <person name="Kania S.A."/>
            <person name="Gerhold R.W."/>
            <person name="Richards J.E."/>
            <person name="Wolf T.M."/>
        </authorList>
    </citation>
    <scope>NUCLEOTIDE SEQUENCE</scope>
    <source>
        <strain evidence="2">MNPRO001-30</strain>
        <tissue evidence="2">Meninges</tissue>
    </source>
</reference>